<comment type="caution">
    <text evidence="1">The sequence shown here is derived from an EMBL/GenBank/DDBJ whole genome shotgun (WGS) entry which is preliminary data.</text>
</comment>
<proteinExistence type="predicted"/>
<sequence length="78" mass="8331">MAAPAPRFEGLTGEQVKASVYGYAGDLRDDKISPGEMAGIVSEAAEKLDDAQKASLESLLRIKVDDEVVDEVVAPLRK</sequence>
<organism evidence="1 2">
    <name type="scientific">Raphidocelis subcapitata</name>
    <dbReference type="NCBI Taxonomy" id="307507"/>
    <lineage>
        <taxon>Eukaryota</taxon>
        <taxon>Viridiplantae</taxon>
        <taxon>Chlorophyta</taxon>
        <taxon>core chlorophytes</taxon>
        <taxon>Chlorophyceae</taxon>
        <taxon>CS clade</taxon>
        <taxon>Sphaeropleales</taxon>
        <taxon>Selenastraceae</taxon>
        <taxon>Raphidocelis</taxon>
    </lineage>
</organism>
<reference evidence="1 2" key="1">
    <citation type="journal article" date="2018" name="Sci. Rep.">
        <title>Raphidocelis subcapitata (=Pseudokirchneriella subcapitata) provides an insight into genome evolution and environmental adaptations in the Sphaeropleales.</title>
        <authorList>
            <person name="Suzuki S."/>
            <person name="Yamaguchi H."/>
            <person name="Nakajima N."/>
            <person name="Kawachi M."/>
        </authorList>
    </citation>
    <scope>NUCLEOTIDE SEQUENCE [LARGE SCALE GENOMIC DNA]</scope>
    <source>
        <strain evidence="1 2">NIES-35</strain>
    </source>
</reference>
<protein>
    <submittedName>
        <fullName evidence="1">Uncharacterized protein</fullName>
    </submittedName>
</protein>
<evidence type="ECO:0000313" key="2">
    <source>
        <dbReference type="Proteomes" id="UP000247498"/>
    </source>
</evidence>
<dbReference type="Proteomes" id="UP000247498">
    <property type="component" value="Unassembled WGS sequence"/>
</dbReference>
<keyword evidence="2" id="KW-1185">Reference proteome</keyword>
<gene>
    <name evidence="1" type="ORF">Rsub_09746</name>
</gene>
<dbReference type="EMBL" id="BDRX01000105">
    <property type="protein sequence ID" value="GBF97688.1"/>
    <property type="molecule type" value="Genomic_DNA"/>
</dbReference>
<name>A0A2V0PCW0_9CHLO</name>
<accession>A0A2V0PCW0</accession>
<dbReference type="InParanoid" id="A0A2V0PCW0"/>
<evidence type="ECO:0000313" key="1">
    <source>
        <dbReference type="EMBL" id="GBF97688.1"/>
    </source>
</evidence>
<dbReference type="AlphaFoldDB" id="A0A2V0PCW0"/>